<dbReference type="Proteomes" id="UP000296049">
    <property type="component" value="Unassembled WGS sequence"/>
</dbReference>
<evidence type="ECO:0000313" key="2">
    <source>
        <dbReference type="Proteomes" id="UP000296049"/>
    </source>
</evidence>
<reference evidence="2" key="1">
    <citation type="journal article" date="2013" name="Nat. Genet.">
        <title>The duck genome and transcriptome provide insight into an avian influenza virus reservoir species.</title>
        <authorList>
            <person name="Huang Y."/>
            <person name="Li Y."/>
            <person name="Burt D.W."/>
            <person name="Chen H."/>
            <person name="Zhang Y."/>
            <person name="Qian W."/>
            <person name="Kim H."/>
            <person name="Gan S."/>
            <person name="Zhao Y."/>
            <person name="Li J."/>
            <person name="Yi K."/>
            <person name="Feng H."/>
            <person name="Zhu P."/>
            <person name="Li B."/>
            <person name="Liu Q."/>
            <person name="Fairley S."/>
            <person name="Magor K.E."/>
            <person name="Du Z."/>
            <person name="Hu X."/>
            <person name="Goodman L."/>
            <person name="Tafer H."/>
            <person name="Vignal A."/>
            <person name="Lee T."/>
            <person name="Kim K.W."/>
            <person name="Sheng Z."/>
            <person name="An Y."/>
            <person name="Searle S."/>
            <person name="Herrero J."/>
            <person name="Groenen M.A."/>
            <person name="Crooijmans R.P."/>
            <person name="Faraut T."/>
            <person name="Cai Q."/>
            <person name="Webster R.G."/>
            <person name="Aldridge J.R."/>
            <person name="Warren W.C."/>
            <person name="Bartschat S."/>
            <person name="Kehr S."/>
            <person name="Marz M."/>
            <person name="Stadler P.F."/>
            <person name="Smith J."/>
            <person name="Kraus R.H."/>
            <person name="Zhao Y."/>
            <person name="Ren L."/>
            <person name="Fei J."/>
            <person name="Morisson M."/>
            <person name="Kaiser P."/>
            <person name="Griffin D.K."/>
            <person name="Rao M."/>
            <person name="Pitel F."/>
            <person name="Wang J."/>
            <person name="Li N."/>
        </authorList>
    </citation>
    <scope>NUCLEOTIDE SEQUENCE [LARGE SCALE GENOMIC DNA]</scope>
</reference>
<name>R0LCX1_ANAPL</name>
<protein>
    <submittedName>
        <fullName evidence="1">Uncharacterized protein</fullName>
    </submittedName>
</protein>
<dbReference type="EMBL" id="KB743545">
    <property type="protein sequence ID" value="EOA98142.1"/>
    <property type="molecule type" value="Genomic_DNA"/>
</dbReference>
<dbReference type="AlphaFoldDB" id="R0LCX1"/>
<gene>
    <name evidence="1" type="ORF">Anapl_15572</name>
</gene>
<accession>R0LCX1</accession>
<keyword evidence="2" id="KW-1185">Reference proteome</keyword>
<evidence type="ECO:0000313" key="1">
    <source>
        <dbReference type="EMBL" id="EOA98142.1"/>
    </source>
</evidence>
<proteinExistence type="predicted"/>
<organism evidence="1 2">
    <name type="scientific">Anas platyrhynchos</name>
    <name type="common">Mallard</name>
    <name type="synonym">Anas boschas</name>
    <dbReference type="NCBI Taxonomy" id="8839"/>
    <lineage>
        <taxon>Eukaryota</taxon>
        <taxon>Metazoa</taxon>
        <taxon>Chordata</taxon>
        <taxon>Craniata</taxon>
        <taxon>Vertebrata</taxon>
        <taxon>Euteleostomi</taxon>
        <taxon>Archelosauria</taxon>
        <taxon>Archosauria</taxon>
        <taxon>Dinosauria</taxon>
        <taxon>Saurischia</taxon>
        <taxon>Theropoda</taxon>
        <taxon>Coelurosauria</taxon>
        <taxon>Aves</taxon>
        <taxon>Neognathae</taxon>
        <taxon>Galloanserae</taxon>
        <taxon>Anseriformes</taxon>
        <taxon>Anatidae</taxon>
        <taxon>Anatinae</taxon>
        <taxon>Anas</taxon>
    </lineage>
</organism>
<sequence>MRSVTAVSQAPPACHGMVMDNRLLVVWLHGSNCCTTGAHPWISKRLSTECSYGVLPSFSDGNSTNQKFLAKTAVKLTVQQ</sequence>